<organism evidence="5 6">
    <name type="scientific">Paraburkholderia denitrificans</name>
    <dbReference type="NCBI Taxonomy" id="694025"/>
    <lineage>
        <taxon>Bacteria</taxon>
        <taxon>Pseudomonadati</taxon>
        <taxon>Pseudomonadota</taxon>
        <taxon>Betaproteobacteria</taxon>
        <taxon>Burkholderiales</taxon>
        <taxon>Burkholderiaceae</taxon>
        <taxon>Paraburkholderia</taxon>
    </lineage>
</organism>
<evidence type="ECO:0000256" key="3">
    <source>
        <dbReference type="ARBA" id="ARBA00023125"/>
    </source>
</evidence>
<keyword evidence="3" id="KW-0238">DNA-binding</keyword>
<keyword evidence="5" id="KW-0255">Endonuclease</keyword>
<reference evidence="6" key="1">
    <citation type="journal article" date="2019" name="Int. J. Syst. Evol. Microbiol.">
        <title>The Global Catalogue of Microorganisms (GCM) 10K type strain sequencing project: providing services to taxonomists for standard genome sequencing and annotation.</title>
        <authorList>
            <consortium name="The Broad Institute Genomics Platform"/>
            <consortium name="The Broad Institute Genome Sequencing Center for Infectious Disease"/>
            <person name="Wu L."/>
            <person name="Ma J."/>
        </authorList>
    </citation>
    <scope>NUCLEOTIDE SEQUENCE [LARGE SCALE GENOMIC DNA]</scope>
    <source>
        <strain evidence="6">CCUG 56042</strain>
    </source>
</reference>
<dbReference type="InterPro" id="IPR044946">
    <property type="entry name" value="Restrct_endonuc_typeI_TRD_sf"/>
</dbReference>
<dbReference type="Gene3D" id="1.10.287.1120">
    <property type="entry name" value="Bipartite methylase S protein"/>
    <property type="match status" value="2"/>
</dbReference>
<dbReference type="EMBL" id="JBHSMP010000023">
    <property type="protein sequence ID" value="MFC5430769.1"/>
    <property type="molecule type" value="Genomic_DNA"/>
</dbReference>
<sequence>MELKPGYKQTEVGVIPDDWDVQEVREFARVITGPFGTLLKASEYSEYDGVPLISVGEIGDGYFRISQHTPRIPSTVAKRLPQYLLREGDIVFGRKGAVDRSALVSDGEHGWFLGSDGISIRPTSNCYPPYLAVQFRGTNTRAWLVQNAIGTTMASLNQGVLCRVKIPFPRHLPEQSAIAEALSDVDALLSCLDKLIAKKRDLKQAAMQQLLTGETRLPGFGGEWEVRHLGEIANVKTGNRNNEDKVDDGEYPFFVRSDDVERINSYSHDCEAILVPGEGRIGEIFHYINGKFDVHQRVYAITRFAPEVSGKFVHLYMKANFGAWAMQNTVKATVDSLRLPTFQNFQIRIPQTVEEQAAIADALSDMDAELAALEARRDKTAQIKQGVMQELLTGKTRLA</sequence>
<protein>
    <submittedName>
        <fullName evidence="5">Restriction endonuclease subunit S</fullName>
        <ecNumber evidence="5">3.1.21.-</ecNumber>
    </submittedName>
</protein>
<evidence type="ECO:0000259" key="4">
    <source>
        <dbReference type="Pfam" id="PF01420"/>
    </source>
</evidence>
<dbReference type="PANTHER" id="PTHR30408">
    <property type="entry name" value="TYPE-1 RESTRICTION ENZYME ECOKI SPECIFICITY PROTEIN"/>
    <property type="match status" value="1"/>
</dbReference>
<dbReference type="Proteomes" id="UP001596103">
    <property type="component" value="Unassembled WGS sequence"/>
</dbReference>
<accession>A0ABW0JDD3</accession>
<keyword evidence="2" id="KW-0680">Restriction system</keyword>
<evidence type="ECO:0000313" key="5">
    <source>
        <dbReference type="EMBL" id="MFC5430769.1"/>
    </source>
</evidence>
<evidence type="ECO:0000313" key="6">
    <source>
        <dbReference type="Proteomes" id="UP001596103"/>
    </source>
</evidence>
<dbReference type="InterPro" id="IPR052021">
    <property type="entry name" value="Type-I_RS_S_subunit"/>
</dbReference>
<dbReference type="SUPFAM" id="SSF116734">
    <property type="entry name" value="DNA methylase specificity domain"/>
    <property type="match status" value="2"/>
</dbReference>
<keyword evidence="6" id="KW-1185">Reference proteome</keyword>
<gene>
    <name evidence="5" type="ORF">ACFPTO_18485</name>
</gene>
<keyword evidence="5" id="KW-0540">Nuclease</keyword>
<dbReference type="PANTHER" id="PTHR30408:SF12">
    <property type="entry name" value="TYPE I RESTRICTION ENZYME MJAVIII SPECIFICITY SUBUNIT"/>
    <property type="match status" value="1"/>
</dbReference>
<dbReference type="InterPro" id="IPR000055">
    <property type="entry name" value="Restrct_endonuc_typeI_TRD"/>
</dbReference>
<dbReference type="RefSeq" id="WP_377713491.1">
    <property type="nucleotide sequence ID" value="NZ_JBHSMP010000023.1"/>
</dbReference>
<dbReference type="GO" id="GO:0004519">
    <property type="term" value="F:endonuclease activity"/>
    <property type="evidence" value="ECO:0007669"/>
    <property type="project" value="UniProtKB-KW"/>
</dbReference>
<proteinExistence type="inferred from homology"/>
<evidence type="ECO:0000256" key="1">
    <source>
        <dbReference type="ARBA" id="ARBA00010923"/>
    </source>
</evidence>
<comment type="caution">
    <text evidence="5">The sequence shown here is derived from an EMBL/GenBank/DDBJ whole genome shotgun (WGS) entry which is preliminary data.</text>
</comment>
<dbReference type="CDD" id="cd16961">
    <property type="entry name" value="RMtype1_S_TRD-CR_like"/>
    <property type="match status" value="1"/>
</dbReference>
<keyword evidence="5" id="KW-0378">Hydrolase</keyword>
<dbReference type="Pfam" id="PF01420">
    <property type="entry name" value="Methylase_S"/>
    <property type="match status" value="2"/>
</dbReference>
<evidence type="ECO:0000256" key="2">
    <source>
        <dbReference type="ARBA" id="ARBA00022747"/>
    </source>
</evidence>
<dbReference type="GO" id="GO:0016787">
    <property type="term" value="F:hydrolase activity"/>
    <property type="evidence" value="ECO:0007669"/>
    <property type="project" value="UniProtKB-KW"/>
</dbReference>
<comment type="similarity">
    <text evidence="1">Belongs to the type-I restriction system S methylase family.</text>
</comment>
<dbReference type="EC" id="3.1.21.-" evidence="5"/>
<name>A0ABW0JDD3_9BURK</name>
<dbReference type="Gene3D" id="3.90.220.20">
    <property type="entry name" value="DNA methylase specificity domains"/>
    <property type="match status" value="2"/>
</dbReference>
<feature type="domain" description="Type I restriction modification DNA specificity" evidence="4">
    <location>
        <begin position="223"/>
        <end position="377"/>
    </location>
</feature>
<feature type="domain" description="Type I restriction modification DNA specificity" evidence="4">
    <location>
        <begin position="16"/>
        <end position="189"/>
    </location>
</feature>